<keyword evidence="2" id="KW-1185">Reference proteome</keyword>
<sequence length="43" mass="4695">MESLKMALKKLEETVDPKANSDQPGAKPKLSLMFSIPYVGTSL</sequence>
<proteinExistence type="predicted"/>
<accession>B4VW82</accession>
<name>B4VW82_9CYAN</name>
<reference evidence="1 2" key="1">
    <citation type="submission" date="2008-07" db="EMBL/GenBank/DDBJ databases">
        <authorList>
            <person name="Tandeau de Marsac N."/>
            <person name="Ferriera S."/>
            <person name="Johnson J."/>
            <person name="Kravitz S."/>
            <person name="Beeson K."/>
            <person name="Sutton G."/>
            <person name="Rogers Y.-H."/>
            <person name="Friedman R."/>
            <person name="Frazier M."/>
            <person name="Venter J.C."/>
        </authorList>
    </citation>
    <scope>NUCLEOTIDE SEQUENCE [LARGE SCALE GENOMIC DNA]</scope>
    <source>
        <strain evidence="1 2">PCC 7420</strain>
    </source>
</reference>
<evidence type="ECO:0000313" key="1">
    <source>
        <dbReference type="EMBL" id="EDX73676.1"/>
    </source>
</evidence>
<dbReference type="Proteomes" id="UP000003835">
    <property type="component" value="Unassembled WGS sequence"/>
</dbReference>
<dbReference type="EMBL" id="DS989856">
    <property type="protein sequence ID" value="EDX73676.1"/>
    <property type="molecule type" value="Genomic_DNA"/>
</dbReference>
<gene>
    <name evidence="1" type="ORF">MC7420_6724</name>
</gene>
<evidence type="ECO:0000313" key="2">
    <source>
        <dbReference type="Proteomes" id="UP000003835"/>
    </source>
</evidence>
<dbReference type="STRING" id="118168.MC7420_6724"/>
<dbReference type="HOGENOM" id="CLU_3232146_0_0_3"/>
<dbReference type="AlphaFoldDB" id="B4VW82"/>
<organism evidence="1 2">
    <name type="scientific">Coleofasciculus chthonoplastes PCC 7420</name>
    <dbReference type="NCBI Taxonomy" id="118168"/>
    <lineage>
        <taxon>Bacteria</taxon>
        <taxon>Bacillati</taxon>
        <taxon>Cyanobacteriota</taxon>
        <taxon>Cyanophyceae</taxon>
        <taxon>Coleofasciculales</taxon>
        <taxon>Coleofasciculaceae</taxon>
        <taxon>Coleofasciculus</taxon>
    </lineage>
</organism>
<protein>
    <submittedName>
        <fullName evidence="1">Uncharacterized protein</fullName>
    </submittedName>
</protein>